<reference evidence="3 4" key="2">
    <citation type="submission" date="2024-05" db="EMBL/GenBank/DDBJ databases">
        <authorList>
            <person name="Chen Y."/>
            <person name="Shah S."/>
            <person name="Dougan E. K."/>
            <person name="Thang M."/>
            <person name="Chan C."/>
        </authorList>
    </citation>
    <scope>NUCLEOTIDE SEQUENCE [LARGE SCALE GENOMIC DNA]</scope>
</reference>
<comment type="caution">
    <text evidence="2">The sequence shown here is derived from an EMBL/GenBank/DDBJ whole genome shotgun (WGS) entry which is preliminary data.</text>
</comment>
<feature type="region of interest" description="Disordered" evidence="1">
    <location>
        <begin position="35"/>
        <end position="97"/>
    </location>
</feature>
<feature type="compositionally biased region" description="Acidic residues" evidence="1">
    <location>
        <begin position="60"/>
        <end position="71"/>
    </location>
</feature>
<gene>
    <name evidence="2" type="ORF">C1SCF055_LOCUS23125</name>
</gene>
<accession>A0A9P1G236</accession>
<dbReference type="EMBL" id="CAMXCT030002225">
    <property type="protein sequence ID" value="CAL4783978.1"/>
    <property type="molecule type" value="Genomic_DNA"/>
</dbReference>
<dbReference type="AlphaFoldDB" id="A0A9P1G236"/>
<dbReference type="EMBL" id="CAMXCT020002225">
    <property type="protein sequence ID" value="CAL1150041.1"/>
    <property type="molecule type" value="Genomic_DNA"/>
</dbReference>
<name>A0A9P1G236_9DINO</name>
<protein>
    <submittedName>
        <fullName evidence="2">Uncharacterized protein</fullName>
    </submittedName>
</protein>
<dbReference type="Proteomes" id="UP001152797">
    <property type="component" value="Unassembled WGS sequence"/>
</dbReference>
<evidence type="ECO:0000256" key="1">
    <source>
        <dbReference type="SAM" id="MobiDB-lite"/>
    </source>
</evidence>
<evidence type="ECO:0000313" key="2">
    <source>
        <dbReference type="EMBL" id="CAI3996666.1"/>
    </source>
</evidence>
<feature type="compositionally biased region" description="Acidic residues" evidence="1">
    <location>
        <begin position="276"/>
        <end position="287"/>
    </location>
</feature>
<feature type="region of interest" description="Disordered" evidence="1">
    <location>
        <begin position="276"/>
        <end position="308"/>
    </location>
</feature>
<evidence type="ECO:0000313" key="4">
    <source>
        <dbReference type="Proteomes" id="UP001152797"/>
    </source>
</evidence>
<sequence length="308" mass="35732">MGKEVKSTLQQAILRSEGIAEYAKRPVRVMLTIGDRNCHQRSQDGEEEVEEIPEVPPDAPEIEDPEAEEELQQIADQVENPEEGPKEDTPEELEERKPVRMEVTKLCEPLASRSQEDVSRAIINMYMRLRADGYRAIVQHIKAAIRRTLHGAEAPFDHWPIADRFINEKLRQKQVDKEKRTPPFLSQVLVRKRFWRSRELEPTQEKVTYLCPSSVHHGHWIERADGTQALTKMVMQGLSEPPKLEDWIGIEDALNPIEERRRIRHKASIYMLEVEDAAEADELENQEGDGRSPSFEEEERDAWAKKQF</sequence>
<proteinExistence type="predicted"/>
<organism evidence="2">
    <name type="scientific">Cladocopium goreaui</name>
    <dbReference type="NCBI Taxonomy" id="2562237"/>
    <lineage>
        <taxon>Eukaryota</taxon>
        <taxon>Sar</taxon>
        <taxon>Alveolata</taxon>
        <taxon>Dinophyceae</taxon>
        <taxon>Suessiales</taxon>
        <taxon>Symbiodiniaceae</taxon>
        <taxon>Cladocopium</taxon>
    </lineage>
</organism>
<keyword evidence="4" id="KW-1185">Reference proteome</keyword>
<evidence type="ECO:0000313" key="3">
    <source>
        <dbReference type="EMBL" id="CAL4783978.1"/>
    </source>
</evidence>
<feature type="compositionally biased region" description="Basic and acidic residues" evidence="1">
    <location>
        <begin position="83"/>
        <end position="97"/>
    </location>
</feature>
<dbReference type="EMBL" id="CAMXCT010002225">
    <property type="protein sequence ID" value="CAI3996666.1"/>
    <property type="molecule type" value="Genomic_DNA"/>
</dbReference>
<reference evidence="2" key="1">
    <citation type="submission" date="2022-10" db="EMBL/GenBank/DDBJ databases">
        <authorList>
            <person name="Chen Y."/>
            <person name="Dougan E. K."/>
            <person name="Chan C."/>
            <person name="Rhodes N."/>
            <person name="Thang M."/>
        </authorList>
    </citation>
    <scope>NUCLEOTIDE SEQUENCE</scope>
</reference>